<accession>A0A3N4HJN1</accession>
<keyword evidence="3" id="KW-1185">Reference proteome</keyword>
<dbReference type="EMBL" id="ML119800">
    <property type="protein sequence ID" value="RPA74113.1"/>
    <property type="molecule type" value="Genomic_DNA"/>
</dbReference>
<name>A0A3N4HJN1_ASCIM</name>
<evidence type="ECO:0000313" key="2">
    <source>
        <dbReference type="EMBL" id="RPA74113.1"/>
    </source>
</evidence>
<feature type="compositionally biased region" description="Acidic residues" evidence="1">
    <location>
        <begin position="150"/>
        <end position="161"/>
    </location>
</feature>
<protein>
    <submittedName>
        <fullName evidence="2">Uncharacterized protein</fullName>
    </submittedName>
</protein>
<proteinExistence type="predicted"/>
<gene>
    <name evidence="2" type="ORF">BJ508DRAFT_340603</name>
</gene>
<feature type="region of interest" description="Disordered" evidence="1">
    <location>
        <begin position="141"/>
        <end position="182"/>
    </location>
</feature>
<dbReference type="Proteomes" id="UP000275078">
    <property type="component" value="Unassembled WGS sequence"/>
</dbReference>
<dbReference type="AlphaFoldDB" id="A0A3N4HJN1"/>
<reference evidence="2 3" key="1">
    <citation type="journal article" date="2018" name="Nat. Ecol. Evol.">
        <title>Pezizomycetes genomes reveal the molecular basis of ectomycorrhizal truffle lifestyle.</title>
        <authorList>
            <person name="Murat C."/>
            <person name="Payen T."/>
            <person name="Noel B."/>
            <person name="Kuo A."/>
            <person name="Morin E."/>
            <person name="Chen J."/>
            <person name="Kohler A."/>
            <person name="Krizsan K."/>
            <person name="Balestrini R."/>
            <person name="Da Silva C."/>
            <person name="Montanini B."/>
            <person name="Hainaut M."/>
            <person name="Levati E."/>
            <person name="Barry K.W."/>
            <person name="Belfiori B."/>
            <person name="Cichocki N."/>
            <person name="Clum A."/>
            <person name="Dockter R.B."/>
            <person name="Fauchery L."/>
            <person name="Guy J."/>
            <person name="Iotti M."/>
            <person name="Le Tacon F."/>
            <person name="Lindquist E.A."/>
            <person name="Lipzen A."/>
            <person name="Malagnac F."/>
            <person name="Mello A."/>
            <person name="Molinier V."/>
            <person name="Miyauchi S."/>
            <person name="Poulain J."/>
            <person name="Riccioni C."/>
            <person name="Rubini A."/>
            <person name="Sitrit Y."/>
            <person name="Splivallo R."/>
            <person name="Traeger S."/>
            <person name="Wang M."/>
            <person name="Zifcakova L."/>
            <person name="Wipf D."/>
            <person name="Zambonelli A."/>
            <person name="Paolocci F."/>
            <person name="Nowrousian M."/>
            <person name="Ottonello S."/>
            <person name="Baldrian P."/>
            <person name="Spatafora J.W."/>
            <person name="Henrissat B."/>
            <person name="Nagy L.G."/>
            <person name="Aury J.M."/>
            <person name="Wincker P."/>
            <person name="Grigoriev I.V."/>
            <person name="Bonfante P."/>
            <person name="Martin F.M."/>
        </authorList>
    </citation>
    <scope>NUCLEOTIDE SEQUENCE [LARGE SCALE GENOMIC DNA]</scope>
    <source>
        <strain evidence="2 3">RN42</strain>
    </source>
</reference>
<sequence length="182" mass="20240">MQRMQGLKFLMIPSVASLPAININSNHSPSYQSLAVPSARPVAFVLVIPKAYEYAKRRDARGVDATTTSIRSAAHNLYCYVPDYVPHQFRDGPPVVTEFRMFVGFSSNPYAPTLTAITREREEEARARYPDAVLIMGQDEAERRMGVPDENGDYFPDDVDRDDNGSDTESFGSGGTEVIRLS</sequence>
<evidence type="ECO:0000313" key="3">
    <source>
        <dbReference type="Proteomes" id="UP000275078"/>
    </source>
</evidence>
<organism evidence="2 3">
    <name type="scientific">Ascobolus immersus RN42</name>
    <dbReference type="NCBI Taxonomy" id="1160509"/>
    <lineage>
        <taxon>Eukaryota</taxon>
        <taxon>Fungi</taxon>
        <taxon>Dikarya</taxon>
        <taxon>Ascomycota</taxon>
        <taxon>Pezizomycotina</taxon>
        <taxon>Pezizomycetes</taxon>
        <taxon>Pezizales</taxon>
        <taxon>Ascobolaceae</taxon>
        <taxon>Ascobolus</taxon>
    </lineage>
</organism>
<evidence type="ECO:0000256" key="1">
    <source>
        <dbReference type="SAM" id="MobiDB-lite"/>
    </source>
</evidence>